<gene>
    <name evidence="1" type="ORF">TBRA_LOCUS1179</name>
</gene>
<sequence>MDDCKNANTGMVSRRLFMTNNSVVDMIGHLHCDVFNQEKLLLNGVEVRERLVRSRDSFALMDPTDSYSSIRIDEANLIVRKDGPGRFPEILLHLAGYVQYVLNPLQ</sequence>
<dbReference type="AlphaFoldDB" id="A0A6H5I1U3"/>
<dbReference type="EMBL" id="CADCXV010000248">
    <property type="protein sequence ID" value="CAB0029092.1"/>
    <property type="molecule type" value="Genomic_DNA"/>
</dbReference>
<dbReference type="Proteomes" id="UP000479190">
    <property type="component" value="Unassembled WGS sequence"/>
</dbReference>
<evidence type="ECO:0000313" key="2">
    <source>
        <dbReference type="Proteomes" id="UP000479190"/>
    </source>
</evidence>
<dbReference type="OrthoDB" id="5979489at2759"/>
<reference evidence="1 2" key="1">
    <citation type="submission" date="2020-02" db="EMBL/GenBank/DDBJ databases">
        <authorList>
            <person name="Ferguson B K."/>
        </authorList>
    </citation>
    <scope>NUCLEOTIDE SEQUENCE [LARGE SCALE GENOMIC DNA]</scope>
</reference>
<proteinExistence type="predicted"/>
<name>A0A6H5I1U3_9HYME</name>
<organism evidence="1 2">
    <name type="scientific">Trichogramma brassicae</name>
    <dbReference type="NCBI Taxonomy" id="86971"/>
    <lineage>
        <taxon>Eukaryota</taxon>
        <taxon>Metazoa</taxon>
        <taxon>Ecdysozoa</taxon>
        <taxon>Arthropoda</taxon>
        <taxon>Hexapoda</taxon>
        <taxon>Insecta</taxon>
        <taxon>Pterygota</taxon>
        <taxon>Neoptera</taxon>
        <taxon>Endopterygota</taxon>
        <taxon>Hymenoptera</taxon>
        <taxon>Apocrita</taxon>
        <taxon>Proctotrupomorpha</taxon>
        <taxon>Chalcidoidea</taxon>
        <taxon>Trichogrammatidae</taxon>
        <taxon>Trichogramma</taxon>
    </lineage>
</organism>
<accession>A0A6H5I1U3</accession>
<protein>
    <submittedName>
        <fullName evidence="1">Uncharacterized protein</fullName>
    </submittedName>
</protein>
<evidence type="ECO:0000313" key="1">
    <source>
        <dbReference type="EMBL" id="CAB0029092.1"/>
    </source>
</evidence>
<feature type="non-terminal residue" evidence="1">
    <location>
        <position position="106"/>
    </location>
</feature>
<keyword evidence="2" id="KW-1185">Reference proteome</keyword>